<proteinExistence type="predicted"/>
<dbReference type="OrthoDB" id="2447348at2759"/>
<name>A0A9P5VFQ4_9FUNG</name>
<dbReference type="Proteomes" id="UP000748756">
    <property type="component" value="Unassembled WGS sequence"/>
</dbReference>
<dbReference type="AlphaFoldDB" id="A0A9P5VFQ4"/>
<dbReference type="EMBL" id="JAAAUQ010000005">
    <property type="protein sequence ID" value="KAF9157009.1"/>
    <property type="molecule type" value="Genomic_DNA"/>
</dbReference>
<evidence type="ECO:0000313" key="2">
    <source>
        <dbReference type="Proteomes" id="UP000748756"/>
    </source>
</evidence>
<gene>
    <name evidence="1" type="ORF">BG015_008512</name>
</gene>
<accession>A0A9P5VFQ4</accession>
<protein>
    <submittedName>
        <fullName evidence="1">Uncharacterized protein</fullName>
    </submittedName>
</protein>
<comment type="caution">
    <text evidence="1">The sequence shown here is derived from an EMBL/GenBank/DDBJ whole genome shotgun (WGS) entry which is preliminary data.</text>
</comment>
<organism evidence="1 2">
    <name type="scientific">Linnemannia schmuckeri</name>
    <dbReference type="NCBI Taxonomy" id="64567"/>
    <lineage>
        <taxon>Eukaryota</taxon>
        <taxon>Fungi</taxon>
        <taxon>Fungi incertae sedis</taxon>
        <taxon>Mucoromycota</taxon>
        <taxon>Mortierellomycotina</taxon>
        <taxon>Mortierellomycetes</taxon>
        <taxon>Mortierellales</taxon>
        <taxon>Mortierellaceae</taxon>
        <taxon>Linnemannia</taxon>
    </lineage>
</organism>
<reference evidence="1" key="1">
    <citation type="journal article" date="2020" name="Fungal Divers.">
        <title>Resolving the Mortierellaceae phylogeny through synthesis of multi-gene phylogenetics and phylogenomics.</title>
        <authorList>
            <person name="Vandepol N."/>
            <person name="Liber J."/>
            <person name="Desiro A."/>
            <person name="Na H."/>
            <person name="Kennedy M."/>
            <person name="Barry K."/>
            <person name="Grigoriev I.V."/>
            <person name="Miller A.N."/>
            <person name="O'Donnell K."/>
            <person name="Stajich J.E."/>
            <person name="Bonito G."/>
        </authorList>
    </citation>
    <scope>NUCLEOTIDE SEQUENCE</scope>
    <source>
        <strain evidence="1">NRRL 6426</strain>
    </source>
</reference>
<keyword evidence="2" id="KW-1185">Reference proteome</keyword>
<evidence type="ECO:0000313" key="1">
    <source>
        <dbReference type="EMBL" id="KAF9157009.1"/>
    </source>
</evidence>
<sequence length="264" mass="30126">MRNKSSRLRVTKDPDRGASHTVNVKSAIQEGGQLCKTHATKTLQVGSVHVVHLYQVLQLDIEHLVQQAWPWSLSTNGKLHQQNSTDCLDIFTDIFLYQQLVAYLLNGEQEIGSQYQRHFDAPLRMIPTRHSPAAQQVVPRPSRSLRACERFHQLTYFGPFNAQLGAISIDTTSSRLAAIVVFTAMKGHYLNSIFTADNGAPIRIPAEDHSMWFVFEYNVDEHPYRDFPRPKLAPGFIFLSEEGLFCGLWDDSKCRNLFEIYCKM</sequence>